<evidence type="ECO:0000313" key="2">
    <source>
        <dbReference type="Proteomes" id="UP000198752"/>
    </source>
</evidence>
<protein>
    <submittedName>
        <fullName evidence="1">Uncharacterized protein</fullName>
    </submittedName>
</protein>
<keyword evidence="2" id="KW-1185">Reference proteome</keyword>
<dbReference type="EMBL" id="FOOY01000004">
    <property type="protein sequence ID" value="SFG10207.1"/>
    <property type="molecule type" value="Genomic_DNA"/>
</dbReference>
<dbReference type="InterPro" id="IPR035530">
    <property type="entry name" value="PBSX_XtrA"/>
</dbReference>
<dbReference type="AlphaFoldDB" id="A0A1I2P8C6"/>
<gene>
    <name evidence="1" type="ORF">SAMN02982927_00678</name>
</gene>
<name>A0A1I2P8C6_9BACL</name>
<dbReference type="Proteomes" id="UP000198752">
    <property type="component" value="Unassembled WGS sequence"/>
</dbReference>
<organism evidence="1 2">
    <name type="scientific">Sporolactobacillus nakayamae</name>
    <dbReference type="NCBI Taxonomy" id="269670"/>
    <lineage>
        <taxon>Bacteria</taxon>
        <taxon>Bacillati</taxon>
        <taxon>Bacillota</taxon>
        <taxon>Bacilli</taxon>
        <taxon>Bacillales</taxon>
        <taxon>Sporolactobacillaceae</taxon>
        <taxon>Sporolactobacillus</taxon>
    </lineage>
</organism>
<dbReference type="RefSeq" id="WP_093670067.1">
    <property type="nucleotide sequence ID" value="NZ_FOOY01000004.1"/>
</dbReference>
<dbReference type="OrthoDB" id="2738462at2"/>
<proteinExistence type="predicted"/>
<dbReference type="Pfam" id="PF17356">
    <property type="entry name" value="PBSX_XtrA"/>
    <property type="match status" value="1"/>
</dbReference>
<reference evidence="2" key="1">
    <citation type="submission" date="2016-10" db="EMBL/GenBank/DDBJ databases">
        <authorList>
            <person name="Varghese N."/>
            <person name="Submissions S."/>
        </authorList>
    </citation>
    <scope>NUCLEOTIDE SEQUENCE [LARGE SCALE GENOMIC DNA]</scope>
    <source>
        <strain evidence="2">ATCC 700379</strain>
    </source>
</reference>
<dbReference type="STRING" id="269670.SAMN02982927_00678"/>
<evidence type="ECO:0000313" key="1">
    <source>
        <dbReference type="EMBL" id="SFG10207.1"/>
    </source>
</evidence>
<accession>A0A1I2P8C6</accession>
<sequence>MLPFKEIKIDPRTMKLGLDIDIIRGNKPFIVVVGDGKAKLYDLPEHGGQTVVMHQGRIKRVKSEDGDEW</sequence>